<dbReference type="EMBL" id="AGZO01000018">
    <property type="protein sequence ID" value="EKN14855.1"/>
    <property type="molecule type" value="Genomic_DNA"/>
</dbReference>
<organism evidence="1 2">
    <name type="scientific">Parabacteroides goldsteinii CL02T12C30</name>
    <dbReference type="NCBI Taxonomy" id="999418"/>
    <lineage>
        <taxon>Bacteria</taxon>
        <taxon>Pseudomonadati</taxon>
        <taxon>Bacteroidota</taxon>
        <taxon>Bacteroidia</taxon>
        <taxon>Bacteroidales</taxon>
        <taxon>Tannerellaceae</taxon>
        <taxon>Parabacteroides</taxon>
    </lineage>
</organism>
<sequence length="101" mass="11612">MHTGRDIATSCDRTCISACAKNRSTHVCICFVAYKIYKELERIIKEKNIDLSVGKVLDAVKTITTIRVKMPENEEIYTKTLFLTDKHRAIRSLFDFADEPK</sequence>
<proteinExistence type="predicted"/>
<gene>
    <name evidence="1" type="ORF">HMPREF1076_02760</name>
</gene>
<evidence type="ECO:0000313" key="2">
    <source>
        <dbReference type="Proteomes" id="UP000006330"/>
    </source>
</evidence>
<reference evidence="1 2" key="1">
    <citation type="submission" date="2012-02" db="EMBL/GenBank/DDBJ databases">
        <title>The Genome Sequence of Parabacteroides goldsteinii CL02T12C30.</title>
        <authorList>
            <consortium name="The Broad Institute Genome Sequencing Platform"/>
            <person name="Earl A."/>
            <person name="Ward D."/>
            <person name="Feldgarden M."/>
            <person name="Gevers D."/>
            <person name="Zitomersky N.L."/>
            <person name="Coyne M.J."/>
            <person name="Comstock L.E."/>
            <person name="Young S.K."/>
            <person name="Zeng Q."/>
            <person name="Gargeya S."/>
            <person name="Fitzgerald M."/>
            <person name="Haas B."/>
            <person name="Abouelleil A."/>
            <person name="Alvarado L."/>
            <person name="Arachchi H.M."/>
            <person name="Berlin A."/>
            <person name="Chapman S.B."/>
            <person name="Gearin G."/>
            <person name="Goldberg J."/>
            <person name="Griggs A."/>
            <person name="Gujja S."/>
            <person name="Hansen M."/>
            <person name="Heiman D."/>
            <person name="Howarth C."/>
            <person name="Larimer J."/>
            <person name="Lui A."/>
            <person name="MacDonald P.J.P."/>
            <person name="McCowen C."/>
            <person name="Montmayeur A."/>
            <person name="Murphy C."/>
            <person name="Neiman D."/>
            <person name="Pearson M."/>
            <person name="Priest M."/>
            <person name="Roberts A."/>
            <person name="Saif S."/>
            <person name="Shea T."/>
            <person name="Sisk P."/>
            <person name="Stolte C."/>
            <person name="Sykes S."/>
            <person name="Wortman J."/>
            <person name="Nusbaum C."/>
            <person name="Birren B."/>
        </authorList>
    </citation>
    <scope>NUCLEOTIDE SEQUENCE [LARGE SCALE GENOMIC DNA]</scope>
    <source>
        <strain evidence="1 2">CL02T12C30</strain>
    </source>
</reference>
<evidence type="ECO:0000313" key="1">
    <source>
        <dbReference type="EMBL" id="EKN14855.1"/>
    </source>
</evidence>
<dbReference type="AlphaFoldDB" id="K5ZU63"/>
<comment type="caution">
    <text evidence="1">The sequence shown here is derived from an EMBL/GenBank/DDBJ whole genome shotgun (WGS) entry which is preliminary data.</text>
</comment>
<dbReference type="Proteomes" id="UP000006330">
    <property type="component" value="Unassembled WGS sequence"/>
</dbReference>
<name>K5ZU63_9BACT</name>
<protein>
    <submittedName>
        <fullName evidence="1">Uncharacterized protein</fullName>
    </submittedName>
</protein>
<accession>K5ZU63</accession>
<dbReference type="HOGENOM" id="CLU_2288824_0_0_10"/>